<evidence type="ECO:0000256" key="1">
    <source>
        <dbReference type="SAM" id="MobiDB-lite"/>
    </source>
</evidence>
<dbReference type="Proteomes" id="UP000694251">
    <property type="component" value="Chromosome 12"/>
</dbReference>
<dbReference type="InterPro" id="IPR057670">
    <property type="entry name" value="SH3_retrovirus"/>
</dbReference>
<feature type="region of interest" description="Disordered" evidence="1">
    <location>
        <begin position="166"/>
        <end position="217"/>
    </location>
</feature>
<dbReference type="PROSITE" id="PS50994">
    <property type="entry name" value="INTEGRASE"/>
    <property type="match status" value="1"/>
</dbReference>
<dbReference type="PANTHER" id="PTHR11439:SF480">
    <property type="entry name" value="REVERSE TRANSCRIPTASE TY1_COPIA-TYPE DOMAIN-CONTAINING PROTEIN"/>
    <property type="match status" value="1"/>
</dbReference>
<evidence type="ECO:0000313" key="3">
    <source>
        <dbReference type="EMBL" id="KAG7548326.1"/>
    </source>
</evidence>
<organism evidence="3 4">
    <name type="scientific">Arabidopsis suecica</name>
    <name type="common">Swedish thale-cress</name>
    <name type="synonym">Cardaminopsis suecica</name>
    <dbReference type="NCBI Taxonomy" id="45249"/>
    <lineage>
        <taxon>Eukaryota</taxon>
        <taxon>Viridiplantae</taxon>
        <taxon>Streptophyta</taxon>
        <taxon>Embryophyta</taxon>
        <taxon>Tracheophyta</taxon>
        <taxon>Spermatophyta</taxon>
        <taxon>Magnoliopsida</taxon>
        <taxon>eudicotyledons</taxon>
        <taxon>Gunneridae</taxon>
        <taxon>Pentapetalae</taxon>
        <taxon>rosids</taxon>
        <taxon>malvids</taxon>
        <taxon>Brassicales</taxon>
        <taxon>Brassicaceae</taxon>
        <taxon>Camelineae</taxon>
        <taxon>Arabidopsis</taxon>
    </lineage>
</organism>
<dbReference type="EMBL" id="JAEFBJ010000012">
    <property type="protein sequence ID" value="KAG7548326.1"/>
    <property type="molecule type" value="Genomic_DNA"/>
</dbReference>
<gene>
    <name evidence="3" type="ORF">ISN44_As12g035160</name>
</gene>
<dbReference type="PANTHER" id="PTHR11439">
    <property type="entry name" value="GAG-POL-RELATED RETROTRANSPOSON"/>
    <property type="match status" value="1"/>
</dbReference>
<protein>
    <submittedName>
        <fullName evidence="3">Integrase catalytic core</fullName>
    </submittedName>
</protein>
<reference evidence="3 4" key="1">
    <citation type="submission" date="2020-12" db="EMBL/GenBank/DDBJ databases">
        <title>Concerted genomic and epigenomic changes stabilize Arabidopsis allopolyploids.</title>
        <authorList>
            <person name="Chen Z."/>
        </authorList>
    </citation>
    <scope>NUCLEOTIDE SEQUENCE [LARGE SCALE GENOMIC DNA]</scope>
    <source>
        <strain evidence="3">As9502</strain>
        <tissue evidence="3">Leaf</tissue>
    </source>
</reference>
<dbReference type="InterPro" id="IPR013103">
    <property type="entry name" value="RVT_2"/>
</dbReference>
<dbReference type="AlphaFoldDB" id="A0A8T1YQ60"/>
<evidence type="ECO:0000313" key="4">
    <source>
        <dbReference type="Proteomes" id="UP000694251"/>
    </source>
</evidence>
<proteinExistence type="predicted"/>
<accession>A0A8T1YQ60</accession>
<feature type="compositionally biased region" description="Polar residues" evidence="1">
    <location>
        <begin position="186"/>
        <end position="199"/>
    </location>
</feature>
<dbReference type="GO" id="GO:0015074">
    <property type="term" value="P:DNA integration"/>
    <property type="evidence" value="ECO:0007669"/>
    <property type="project" value="InterPro"/>
</dbReference>
<feature type="compositionally biased region" description="Basic and acidic residues" evidence="1">
    <location>
        <begin position="166"/>
        <end position="175"/>
    </location>
</feature>
<keyword evidence="4" id="KW-1185">Reference proteome</keyword>
<comment type="caution">
    <text evidence="3">The sequence shown here is derived from an EMBL/GenBank/DDBJ whole genome shotgun (WGS) entry which is preliminary data.</text>
</comment>
<dbReference type="Pfam" id="PF25597">
    <property type="entry name" value="SH3_retrovirus"/>
    <property type="match status" value="1"/>
</dbReference>
<feature type="domain" description="Integrase catalytic" evidence="2">
    <location>
        <begin position="1"/>
        <end position="87"/>
    </location>
</feature>
<name>A0A8T1YQ60_ARASU</name>
<dbReference type="OrthoDB" id="414945at2759"/>
<evidence type="ECO:0000259" key="2">
    <source>
        <dbReference type="PROSITE" id="PS50994"/>
    </source>
</evidence>
<sequence length="707" mass="81024">MSKEFLSFCRDNGIKREFTCPHTPQQNGVAERKIRHLSETCRSWLHGKDLPKALWAEGMRCAAYVINRMPLSPNNMKSPYEMVHGKKPTVKHLRIFGSVCYVHVFDSQRTKLEAKAKKCIFVGYDEQRKGWRCMDPETHKYVVSRDFVFDEVYSYYGPPQVLVEKDGASSSKIDESTLQVPCESGSPENNIQGERGSTNQEEEEEQDHGSMVNQRPKRNIVKPARYRDEEFITTYSCFFAAPLDDDEPSSYDEAKGVQEWEAAMKEEMSALKKNETWDLVPKPKDVEPVSCKWVYRIKRKADGSIDRFKARLVARGFSQKYGEDYDETFSPVAKMTTVRSLLSLAASFGWKLWQLDVKNAFLYCELDKSIFMEQPPGFESREHPDHVCKLKKALYGLKQAPRAWYGKVAQFLQFCGYEASNSDPSLFFKKKGGVHVVVLLYVDDMIITGNDDAEIARLQEDMSIRFEMKKLGELNNFLGLEVERVKDGIFVGQQGYARRIVEKFGVHEGKTRTTPMDVNIKLRRDEGSLLPDARPYRALVGSLLYLTITRPDIAFAVGLVSRFMQAPRKPHLEAAKKILNKKQPTVSLSTTEAEYKASTLAAQECIWLRRLFEDLFEPINKPVAIYGDNQSAIKLANNPVFHARTKHIELEHHFIREKVLDGIIEALEVRSEDNVADIFTKSLPKGQFELLRSKLGMVDKIKFKGEY</sequence>
<dbReference type="Pfam" id="PF07727">
    <property type="entry name" value="RVT_2"/>
    <property type="match status" value="1"/>
</dbReference>
<dbReference type="CDD" id="cd09272">
    <property type="entry name" value="RNase_HI_RT_Ty1"/>
    <property type="match status" value="1"/>
</dbReference>
<dbReference type="InterPro" id="IPR001584">
    <property type="entry name" value="Integrase_cat-core"/>
</dbReference>